<evidence type="ECO:0000313" key="2">
    <source>
        <dbReference type="Proteomes" id="UP001385951"/>
    </source>
</evidence>
<accession>A0AAW0G099</accession>
<evidence type="ECO:0000313" key="1">
    <source>
        <dbReference type="EMBL" id="KAK7683041.1"/>
    </source>
</evidence>
<comment type="caution">
    <text evidence="1">The sequence shown here is derived from an EMBL/GenBank/DDBJ whole genome shotgun (WGS) entry which is preliminary data.</text>
</comment>
<name>A0AAW0G099_9APHY</name>
<gene>
    <name evidence="1" type="ORF">QCA50_013713</name>
</gene>
<proteinExistence type="predicted"/>
<reference evidence="1 2" key="1">
    <citation type="submission" date="2022-09" db="EMBL/GenBank/DDBJ databases">
        <authorList>
            <person name="Palmer J.M."/>
        </authorList>
    </citation>
    <scope>NUCLEOTIDE SEQUENCE [LARGE SCALE GENOMIC DNA]</scope>
    <source>
        <strain evidence="1 2">DSM 7382</strain>
    </source>
</reference>
<dbReference type="Proteomes" id="UP001385951">
    <property type="component" value="Unassembled WGS sequence"/>
</dbReference>
<dbReference type="AlphaFoldDB" id="A0AAW0G099"/>
<keyword evidence="2" id="KW-1185">Reference proteome</keyword>
<sequence length="142" mass="16207">MTRVGSVSDHYSAPWFDYVEANTTHSVIHVVTSRKQFSVLFDILLAGFEFVKDAQIFPLLECLARIALPHGRMCTYKPQNLSECSIRLATMTIPTDPVSRHQWNEDFERKLATIFPKHGRVVSAVTPSFLRIARMIYYSTGI</sequence>
<dbReference type="EMBL" id="JASBNA010000032">
    <property type="protein sequence ID" value="KAK7683041.1"/>
    <property type="molecule type" value="Genomic_DNA"/>
</dbReference>
<protein>
    <submittedName>
        <fullName evidence="1">Uncharacterized protein</fullName>
    </submittedName>
</protein>
<organism evidence="1 2">
    <name type="scientific">Cerrena zonata</name>
    <dbReference type="NCBI Taxonomy" id="2478898"/>
    <lineage>
        <taxon>Eukaryota</taxon>
        <taxon>Fungi</taxon>
        <taxon>Dikarya</taxon>
        <taxon>Basidiomycota</taxon>
        <taxon>Agaricomycotina</taxon>
        <taxon>Agaricomycetes</taxon>
        <taxon>Polyporales</taxon>
        <taxon>Cerrenaceae</taxon>
        <taxon>Cerrena</taxon>
    </lineage>
</organism>